<dbReference type="EMBL" id="FNUJ01000014">
    <property type="protein sequence ID" value="SEF37484.1"/>
    <property type="molecule type" value="Genomic_DNA"/>
</dbReference>
<dbReference type="PROSITE" id="PS50231">
    <property type="entry name" value="RICIN_B_LECTIN"/>
    <property type="match status" value="1"/>
</dbReference>
<organism evidence="3 4">
    <name type="scientific">Amycolatopsis pretoriensis</name>
    <dbReference type="NCBI Taxonomy" id="218821"/>
    <lineage>
        <taxon>Bacteria</taxon>
        <taxon>Bacillati</taxon>
        <taxon>Actinomycetota</taxon>
        <taxon>Actinomycetes</taxon>
        <taxon>Pseudonocardiales</taxon>
        <taxon>Pseudonocardiaceae</taxon>
        <taxon>Amycolatopsis</taxon>
    </lineage>
</organism>
<sequence length="229" mass="25322">MGWLVAGGIVTWAVIRFGLLNWLGDTQHPWRPIVEGASWVAGIGALAIAVLAQPLQSRRTQREPDFSHRGFQARFKGAKVSKNGPFLLVNRACGFALDTPIGTEPGGDVTVWTPHGQRHQLWRLEAGGKKDEVLIVSMANGLVLDATFEVSGDVHPVTSENTGEPRQRWRLEDSPDGNGYLIQSVHSCRYLTIGHDAARGWGPWFEDRHSRSSQQWMLLLPQGRMAEVG</sequence>
<feature type="transmembrane region" description="Helical" evidence="1">
    <location>
        <begin position="6"/>
        <end position="24"/>
    </location>
</feature>
<dbReference type="InterPro" id="IPR000772">
    <property type="entry name" value="Ricin_B_lectin"/>
</dbReference>
<dbReference type="STRING" id="218821.SAMN05421837_11444"/>
<reference evidence="4" key="1">
    <citation type="submission" date="2016-10" db="EMBL/GenBank/DDBJ databases">
        <authorList>
            <person name="Varghese N."/>
            <person name="Submissions S."/>
        </authorList>
    </citation>
    <scope>NUCLEOTIDE SEQUENCE [LARGE SCALE GENOMIC DNA]</scope>
    <source>
        <strain evidence="4">DSM 44654</strain>
    </source>
</reference>
<dbReference type="AlphaFoldDB" id="A0A1H5RHE6"/>
<name>A0A1H5RHE6_9PSEU</name>
<gene>
    <name evidence="3" type="ORF">SAMN05421837_11444</name>
</gene>
<evidence type="ECO:0000259" key="2">
    <source>
        <dbReference type="Pfam" id="PF14200"/>
    </source>
</evidence>
<protein>
    <recommendedName>
        <fullName evidence="2">Ricin B lectin domain-containing protein</fullName>
    </recommendedName>
</protein>
<proteinExistence type="predicted"/>
<evidence type="ECO:0000313" key="4">
    <source>
        <dbReference type="Proteomes" id="UP000198878"/>
    </source>
</evidence>
<dbReference type="Proteomes" id="UP000198878">
    <property type="component" value="Unassembled WGS sequence"/>
</dbReference>
<dbReference type="InterPro" id="IPR035992">
    <property type="entry name" value="Ricin_B-like_lectins"/>
</dbReference>
<dbReference type="Pfam" id="PF14200">
    <property type="entry name" value="RicinB_lectin_2"/>
    <property type="match status" value="1"/>
</dbReference>
<keyword evidence="1" id="KW-0812">Transmembrane</keyword>
<evidence type="ECO:0000313" key="3">
    <source>
        <dbReference type="EMBL" id="SEF37484.1"/>
    </source>
</evidence>
<dbReference type="SUPFAM" id="SSF50370">
    <property type="entry name" value="Ricin B-like lectins"/>
    <property type="match status" value="1"/>
</dbReference>
<keyword evidence="1" id="KW-0472">Membrane</keyword>
<feature type="domain" description="Ricin B lectin" evidence="2">
    <location>
        <begin position="81"/>
        <end position="147"/>
    </location>
</feature>
<evidence type="ECO:0000256" key="1">
    <source>
        <dbReference type="SAM" id="Phobius"/>
    </source>
</evidence>
<accession>A0A1H5RHE6</accession>
<feature type="transmembrane region" description="Helical" evidence="1">
    <location>
        <begin position="36"/>
        <end position="55"/>
    </location>
</feature>
<keyword evidence="1" id="KW-1133">Transmembrane helix</keyword>
<keyword evidence="4" id="KW-1185">Reference proteome</keyword>
<dbReference type="CDD" id="cd00161">
    <property type="entry name" value="beta-trefoil_Ricin-like"/>
    <property type="match status" value="1"/>
</dbReference>
<dbReference type="Gene3D" id="2.80.10.50">
    <property type="match status" value="2"/>
</dbReference>